<dbReference type="Proteomes" id="UP000268014">
    <property type="component" value="Unassembled WGS sequence"/>
</dbReference>
<dbReference type="EMBL" id="UZAF01017355">
    <property type="protein sequence ID" value="VDO40820.1"/>
    <property type="molecule type" value="Genomic_DNA"/>
</dbReference>
<evidence type="ECO:0000313" key="3">
    <source>
        <dbReference type="WBParaSite" id="HPLM_0001068601-mRNA-1"/>
    </source>
</evidence>
<proteinExistence type="predicted"/>
<sequence length="31" mass="3442">MRAVTILVGMKTDNLTPNEVRRAVKCPDLVT</sequence>
<reference evidence="3" key="1">
    <citation type="submission" date="2017-02" db="UniProtKB">
        <authorList>
            <consortium name="WormBaseParasite"/>
        </authorList>
    </citation>
    <scope>IDENTIFICATION</scope>
</reference>
<name>A0A0N4WIB2_HAEPC</name>
<organism evidence="3">
    <name type="scientific">Haemonchus placei</name>
    <name type="common">Barber's pole worm</name>
    <dbReference type="NCBI Taxonomy" id="6290"/>
    <lineage>
        <taxon>Eukaryota</taxon>
        <taxon>Metazoa</taxon>
        <taxon>Ecdysozoa</taxon>
        <taxon>Nematoda</taxon>
        <taxon>Chromadorea</taxon>
        <taxon>Rhabditida</taxon>
        <taxon>Rhabditina</taxon>
        <taxon>Rhabditomorpha</taxon>
        <taxon>Strongyloidea</taxon>
        <taxon>Trichostrongylidae</taxon>
        <taxon>Haemonchus</taxon>
    </lineage>
</organism>
<reference evidence="1 2" key="2">
    <citation type="submission" date="2018-11" db="EMBL/GenBank/DDBJ databases">
        <authorList>
            <consortium name="Pathogen Informatics"/>
        </authorList>
    </citation>
    <scope>NUCLEOTIDE SEQUENCE [LARGE SCALE GENOMIC DNA]</scope>
    <source>
        <strain evidence="1 2">MHpl1</strain>
    </source>
</reference>
<accession>A0A0N4WIB2</accession>
<evidence type="ECO:0000313" key="2">
    <source>
        <dbReference type="Proteomes" id="UP000268014"/>
    </source>
</evidence>
<dbReference type="WBParaSite" id="HPLM_0001068601-mRNA-1">
    <property type="protein sequence ID" value="HPLM_0001068601-mRNA-1"/>
    <property type="gene ID" value="HPLM_0001068601"/>
</dbReference>
<dbReference type="AlphaFoldDB" id="A0A0N4WIB2"/>
<evidence type="ECO:0000313" key="1">
    <source>
        <dbReference type="EMBL" id="VDO40820.1"/>
    </source>
</evidence>
<keyword evidence="2" id="KW-1185">Reference proteome</keyword>
<protein>
    <submittedName>
        <fullName evidence="3">3-keto-5-aminohexanoate cleavage protein</fullName>
    </submittedName>
</protein>
<gene>
    <name evidence="1" type="ORF">HPLM_LOCUS10678</name>
</gene>